<keyword evidence="2" id="KW-1185">Reference proteome</keyword>
<dbReference type="EMBL" id="BJYT01000038">
    <property type="protein sequence ID" value="GEO12064.1"/>
    <property type="molecule type" value="Genomic_DNA"/>
</dbReference>
<gene>
    <name evidence="1" type="ORF">SAE01_45600</name>
</gene>
<comment type="caution">
    <text evidence="1">The sequence shown here is derived from an EMBL/GenBank/DDBJ whole genome shotgun (WGS) entry which is preliminary data.</text>
</comment>
<evidence type="ECO:0000313" key="1">
    <source>
        <dbReference type="EMBL" id="GEO12064.1"/>
    </source>
</evidence>
<protein>
    <recommendedName>
        <fullName evidence="3">Murein L,D-transpeptidase catalytic domain family protein</fullName>
    </recommendedName>
</protein>
<proteinExistence type="predicted"/>
<reference evidence="1 2" key="1">
    <citation type="submission" date="2019-07" db="EMBL/GenBank/DDBJ databases">
        <title>Whole genome shotgun sequence of Segetibacter aerophilus NBRC 106135.</title>
        <authorList>
            <person name="Hosoyama A."/>
            <person name="Uohara A."/>
            <person name="Ohji S."/>
            <person name="Ichikawa N."/>
        </authorList>
    </citation>
    <scope>NUCLEOTIDE SEQUENCE [LARGE SCALE GENOMIC DNA]</scope>
    <source>
        <strain evidence="1 2">NBRC 106135</strain>
    </source>
</reference>
<dbReference type="Proteomes" id="UP000321513">
    <property type="component" value="Unassembled WGS sequence"/>
</dbReference>
<dbReference type="PANTHER" id="PTHR38477">
    <property type="entry name" value="HYPOTHETICAL EXPORTED PROTEIN"/>
    <property type="match status" value="1"/>
</dbReference>
<dbReference type="Pfam" id="PF13645">
    <property type="entry name" value="YkuD_2"/>
    <property type="match status" value="1"/>
</dbReference>
<dbReference type="OrthoDB" id="9815195at2"/>
<evidence type="ECO:0000313" key="2">
    <source>
        <dbReference type="Proteomes" id="UP000321513"/>
    </source>
</evidence>
<dbReference type="PANTHER" id="PTHR38477:SF1">
    <property type="entry name" value="MUREIN L,D-TRANSPEPTIDASE CATALYTIC DOMAIN FAMILY PROTEIN"/>
    <property type="match status" value="1"/>
</dbReference>
<sequence>MPGFLKLIGRILSVGFVFISVQSFAGDPKKGITGEKNFPSLLSNSANSPVLKKTADSIYDLIGLGEYGLERDVFFNAYKGYQYLEKRGSIRKKNIVTICDYSQSSNNKRLYVIDLSSSRLLFNTFVSHGRNSGNEFATSFSNYDNSNKSSLGFMVTGDTYNGKAGYCMRFNGMEAGINDRVKSRGIVLHGSRFVNEDIMSIRGVIGKSLGCPAVPYGLHTKIIAEIKGGSCFFVNSPDQWYVNNSSILNSRFDLDPQMENVAASNADNGFLPTSTVK</sequence>
<name>A0A512BJC3_9BACT</name>
<organism evidence="1 2">
    <name type="scientific">Segetibacter aerophilus</name>
    <dbReference type="NCBI Taxonomy" id="670293"/>
    <lineage>
        <taxon>Bacteria</taxon>
        <taxon>Pseudomonadati</taxon>
        <taxon>Bacteroidota</taxon>
        <taxon>Chitinophagia</taxon>
        <taxon>Chitinophagales</taxon>
        <taxon>Chitinophagaceae</taxon>
        <taxon>Segetibacter</taxon>
    </lineage>
</organism>
<dbReference type="AlphaFoldDB" id="A0A512BJC3"/>
<dbReference type="InterPro" id="IPR032676">
    <property type="entry name" value="YkuD_2"/>
</dbReference>
<dbReference type="RefSeq" id="WP_147206193.1">
    <property type="nucleotide sequence ID" value="NZ_BJYT01000038.1"/>
</dbReference>
<accession>A0A512BJC3</accession>
<evidence type="ECO:0008006" key="3">
    <source>
        <dbReference type="Google" id="ProtNLM"/>
    </source>
</evidence>